<feature type="binding site" evidence="7">
    <location>
        <position position="158"/>
    </location>
    <ligand>
        <name>Mn(2+)</name>
        <dbReference type="ChEBI" id="CHEBI:29035"/>
        <label>1</label>
    </ligand>
</feature>
<evidence type="ECO:0000256" key="6">
    <source>
        <dbReference type="NCBIfam" id="TIGR01227"/>
    </source>
</evidence>
<evidence type="ECO:0000256" key="7">
    <source>
        <dbReference type="PIRSR" id="PIRSR036979-1"/>
    </source>
</evidence>
<dbReference type="EC" id="3.5.3.8" evidence="5 6"/>
<evidence type="ECO:0000256" key="5">
    <source>
        <dbReference type="HAMAP-Rule" id="MF_00737"/>
    </source>
</evidence>
<dbReference type="AlphaFoldDB" id="A0A0W0SSF1"/>
<protein>
    <recommendedName>
        <fullName evidence="5 6">Formimidoylglutamase</fullName>
        <ecNumber evidence="5 6">3.5.3.8</ecNumber>
    </recommendedName>
    <alternativeName>
        <fullName evidence="5">Formiminoglutamase</fullName>
    </alternativeName>
    <alternativeName>
        <fullName evidence="5">Formiminoglutamate hydrolase</fullName>
    </alternativeName>
</protein>
<evidence type="ECO:0000256" key="8">
    <source>
        <dbReference type="PROSITE-ProRule" id="PRU00742"/>
    </source>
</evidence>
<dbReference type="Pfam" id="PF00491">
    <property type="entry name" value="Arginase"/>
    <property type="match status" value="1"/>
</dbReference>
<feature type="binding site" evidence="5 7">
    <location>
        <position position="156"/>
    </location>
    <ligand>
        <name>Mn(2+)</name>
        <dbReference type="ChEBI" id="CHEBI:29035"/>
        <label>1</label>
    </ligand>
</feature>
<dbReference type="InterPro" id="IPR023696">
    <property type="entry name" value="Ureohydrolase_dom_sf"/>
</dbReference>
<comment type="cofactor">
    <cofactor evidence="5 7">
        <name>Mn(2+)</name>
        <dbReference type="ChEBI" id="CHEBI:29035"/>
    </cofactor>
    <text evidence="5 7">Binds 2 manganese ions per subunit.</text>
</comment>
<gene>
    <name evidence="5" type="primary">hutG</name>
    <name evidence="9" type="ORF">Lbru_0813</name>
</gene>
<feature type="binding site" evidence="5 7">
    <location>
        <position position="250"/>
    </location>
    <ligand>
        <name>Mn(2+)</name>
        <dbReference type="ChEBI" id="CHEBI:29035"/>
        <label>1</label>
    </ligand>
</feature>
<dbReference type="PANTHER" id="PTHR11358">
    <property type="entry name" value="ARGINASE/AGMATINASE"/>
    <property type="match status" value="1"/>
</dbReference>
<feature type="binding site" evidence="5">
    <location>
        <position position="156"/>
    </location>
    <ligand>
        <name>Mn(2+)</name>
        <dbReference type="ChEBI" id="CHEBI:29035"/>
        <label>2</label>
    </ligand>
</feature>
<proteinExistence type="inferred from homology"/>
<dbReference type="UniPathway" id="UPA00379">
    <property type="reaction ID" value="UER00552"/>
</dbReference>
<feature type="binding site" evidence="5">
    <location>
        <position position="158"/>
    </location>
    <ligand>
        <name>Mn(2+)</name>
        <dbReference type="ChEBI" id="CHEBI:29035"/>
        <label>2</label>
    </ligand>
</feature>
<evidence type="ECO:0000256" key="3">
    <source>
        <dbReference type="ARBA" id="ARBA00022808"/>
    </source>
</evidence>
<keyword evidence="1 5" id="KW-0479">Metal-binding</keyword>
<evidence type="ECO:0000256" key="2">
    <source>
        <dbReference type="ARBA" id="ARBA00022801"/>
    </source>
</evidence>
<dbReference type="GO" id="GO:0030145">
    <property type="term" value="F:manganese ion binding"/>
    <property type="evidence" value="ECO:0007669"/>
    <property type="project" value="UniProtKB-UniRule"/>
</dbReference>
<dbReference type="EMBL" id="LNXV01000005">
    <property type="protein sequence ID" value="KTC86319.1"/>
    <property type="molecule type" value="Genomic_DNA"/>
</dbReference>
<comment type="function">
    <text evidence="5">Catalyzes the conversion of N-formimidoyl-L-glutamate to L-glutamate and formamide.</text>
</comment>
<organism evidence="9 10">
    <name type="scientific">Legionella brunensis</name>
    <dbReference type="NCBI Taxonomy" id="29422"/>
    <lineage>
        <taxon>Bacteria</taxon>
        <taxon>Pseudomonadati</taxon>
        <taxon>Pseudomonadota</taxon>
        <taxon>Gammaproteobacteria</taxon>
        <taxon>Legionellales</taxon>
        <taxon>Legionellaceae</taxon>
        <taxon>Legionella</taxon>
    </lineage>
</organism>
<evidence type="ECO:0000256" key="1">
    <source>
        <dbReference type="ARBA" id="ARBA00022723"/>
    </source>
</evidence>
<dbReference type="RefSeq" id="WP_058440914.1">
    <property type="nucleotide sequence ID" value="NZ_CAAAHU010000010.1"/>
</dbReference>
<feature type="binding site" evidence="5">
    <location>
        <position position="252"/>
    </location>
    <ligand>
        <name>Mn(2+)</name>
        <dbReference type="ChEBI" id="CHEBI:29035"/>
        <label>2</label>
    </ligand>
</feature>
<dbReference type="SUPFAM" id="SSF52768">
    <property type="entry name" value="Arginase/deacetylase"/>
    <property type="match status" value="1"/>
</dbReference>
<comment type="pathway">
    <text evidence="5">Amino-acid degradation; L-histidine degradation into L-glutamate; L-glutamate from N-formimidoyl-L-glutamate (hydrolase route): step 1/1.</text>
</comment>
<dbReference type="PRINTS" id="PR00116">
    <property type="entry name" value="ARGINASE"/>
</dbReference>
<dbReference type="GO" id="GO:0050415">
    <property type="term" value="F:formimidoylglutamase activity"/>
    <property type="evidence" value="ECO:0007669"/>
    <property type="project" value="UniProtKB-UniRule"/>
</dbReference>
<dbReference type="InterPro" id="IPR006035">
    <property type="entry name" value="Ureohydrolase"/>
</dbReference>
<accession>A0A0W0SSF1</accession>
<keyword evidence="2 5" id="KW-0378">Hydrolase</keyword>
<dbReference type="PROSITE" id="PS51409">
    <property type="entry name" value="ARGINASE_2"/>
    <property type="match status" value="1"/>
</dbReference>
<evidence type="ECO:0000313" key="9">
    <source>
        <dbReference type="EMBL" id="KTC86319.1"/>
    </source>
</evidence>
<evidence type="ECO:0000313" key="10">
    <source>
        <dbReference type="Proteomes" id="UP000054742"/>
    </source>
</evidence>
<dbReference type="GO" id="GO:0019556">
    <property type="term" value="P:L-histidine catabolic process to glutamate and formamide"/>
    <property type="evidence" value="ECO:0007669"/>
    <property type="project" value="UniProtKB-UniRule"/>
</dbReference>
<dbReference type="GO" id="GO:0019557">
    <property type="term" value="P:L-histidine catabolic process to glutamate and formate"/>
    <property type="evidence" value="ECO:0007669"/>
    <property type="project" value="UniProtKB-UniPathway"/>
</dbReference>
<feature type="binding site" evidence="7">
    <location>
        <position position="252"/>
    </location>
    <ligand>
        <name>Mn(2+)</name>
        <dbReference type="ChEBI" id="CHEBI:29035"/>
        <label>1</label>
    </ligand>
</feature>
<dbReference type="Proteomes" id="UP000054742">
    <property type="component" value="Unassembled WGS sequence"/>
</dbReference>
<dbReference type="PIRSF" id="PIRSF036979">
    <property type="entry name" value="Arginase"/>
    <property type="match status" value="1"/>
</dbReference>
<name>A0A0W0SSF1_9GAMM</name>
<dbReference type="PATRIC" id="fig|29422.6.peg.849"/>
<dbReference type="GO" id="GO:0008783">
    <property type="term" value="F:agmatinase activity"/>
    <property type="evidence" value="ECO:0007669"/>
    <property type="project" value="TreeGrafter"/>
</dbReference>
<dbReference type="HAMAP" id="MF_00737">
    <property type="entry name" value="Formimidoylglutam"/>
    <property type="match status" value="1"/>
</dbReference>
<evidence type="ECO:0000256" key="4">
    <source>
        <dbReference type="ARBA" id="ARBA00023211"/>
    </source>
</evidence>
<keyword evidence="4 5" id="KW-0464">Manganese</keyword>
<comment type="catalytic activity">
    <reaction evidence="5">
        <text>N-formimidoyl-L-glutamate + H2O = formamide + L-glutamate</text>
        <dbReference type="Rhea" id="RHEA:22492"/>
        <dbReference type="ChEBI" id="CHEBI:15377"/>
        <dbReference type="ChEBI" id="CHEBI:16397"/>
        <dbReference type="ChEBI" id="CHEBI:29985"/>
        <dbReference type="ChEBI" id="CHEBI:58928"/>
        <dbReference type="EC" id="3.5.3.8"/>
    </reaction>
</comment>
<dbReference type="InterPro" id="IPR005923">
    <property type="entry name" value="HutG"/>
</dbReference>
<feature type="binding site" evidence="5 7">
    <location>
        <position position="133"/>
    </location>
    <ligand>
        <name>Mn(2+)</name>
        <dbReference type="ChEBI" id="CHEBI:29035"/>
        <label>1</label>
    </ligand>
</feature>
<comment type="caution">
    <text evidence="9">The sequence shown here is derived from an EMBL/GenBank/DDBJ whole genome shotgun (WGS) entry which is preliminary data.</text>
</comment>
<feature type="binding site" evidence="5 7">
    <location>
        <position position="160"/>
    </location>
    <ligand>
        <name>Mn(2+)</name>
        <dbReference type="ChEBI" id="CHEBI:29035"/>
        <label>1</label>
    </ligand>
</feature>
<dbReference type="STRING" id="29422.Lbru_0813"/>
<dbReference type="GO" id="GO:0033389">
    <property type="term" value="P:putrescine biosynthetic process from arginine, via agmatine"/>
    <property type="evidence" value="ECO:0007669"/>
    <property type="project" value="TreeGrafter"/>
</dbReference>
<dbReference type="NCBIfam" id="TIGR01227">
    <property type="entry name" value="hutG"/>
    <property type="match status" value="1"/>
</dbReference>
<feature type="binding site" evidence="5">
    <location>
        <position position="250"/>
    </location>
    <ligand>
        <name>Mn(2+)</name>
        <dbReference type="ChEBI" id="CHEBI:29035"/>
        <label>2</label>
    </ligand>
</feature>
<keyword evidence="3 5" id="KW-0369">Histidine metabolism</keyword>
<comment type="similarity">
    <text evidence="5 8">Belongs to the arginase family.</text>
</comment>
<dbReference type="OrthoDB" id="9789727at2"/>
<sequence>MLADILNYEPTIPSLWQGRKDSLPGERFFQRVNFIDIRSQTALENPQQKIAILGFCCDEGIKRNEGRIGAQTGPIKLREQLAKLPYHAQKHLVDVGNIVCKDGNLEEAQSQLARLVSYLQEQGYKTVVLGGGHEIAWGHFSGLNSRYQKLGIINFDAHFDLRPLKDNQLGTSGTPFRQIAQHCMENHQPFSYCCLGIQALGNTRSLFSTADDLKVSYLTAEQINTESLAWQIAFLDDFLLSHDDIYLTICLDVFAECFAPGVSAPQAMGLTPWQALPLLKYILQTGKVVSFDVAELSPPLDEAQKTTRLAASLVAELLDYY</sequence>
<dbReference type="CDD" id="cd09988">
    <property type="entry name" value="Formimidoylglutamase"/>
    <property type="match status" value="1"/>
</dbReference>
<dbReference type="PANTHER" id="PTHR11358:SF35">
    <property type="entry name" value="FORMIMIDOYLGLUTAMASE"/>
    <property type="match status" value="1"/>
</dbReference>
<keyword evidence="10" id="KW-1185">Reference proteome</keyword>
<reference evidence="9 10" key="1">
    <citation type="submission" date="2015-11" db="EMBL/GenBank/DDBJ databases">
        <title>Genomic analysis of 38 Legionella species identifies large and diverse effector repertoires.</title>
        <authorList>
            <person name="Burstein D."/>
            <person name="Amaro F."/>
            <person name="Zusman T."/>
            <person name="Lifshitz Z."/>
            <person name="Cohen O."/>
            <person name="Gilbert J.A."/>
            <person name="Pupko T."/>
            <person name="Shuman H.A."/>
            <person name="Segal G."/>
        </authorList>
    </citation>
    <scope>NUCLEOTIDE SEQUENCE [LARGE SCALE GENOMIC DNA]</scope>
    <source>
        <strain evidence="9 10">ATCC 43878</strain>
    </source>
</reference>
<dbReference type="Gene3D" id="3.40.800.10">
    <property type="entry name" value="Ureohydrolase domain"/>
    <property type="match status" value="1"/>
</dbReference>